<comment type="caution">
    <text evidence="1">The sequence shown here is derived from an EMBL/GenBank/DDBJ whole genome shotgun (WGS) entry which is preliminary data.</text>
</comment>
<dbReference type="AlphaFoldDB" id="A0A2Z6S7Y6"/>
<dbReference type="Proteomes" id="UP000247702">
    <property type="component" value="Unassembled WGS sequence"/>
</dbReference>
<reference evidence="1 3" key="1">
    <citation type="submission" date="2017-11" db="EMBL/GenBank/DDBJ databases">
        <title>The genome of Rhizophagus clarus HR1 reveals common genetic basis of auxotrophy among arbuscular mycorrhizal fungi.</title>
        <authorList>
            <person name="Kobayashi Y."/>
        </authorList>
    </citation>
    <scope>NUCLEOTIDE SEQUENCE [LARGE SCALE GENOMIC DNA]</scope>
    <source>
        <strain evidence="1 3">HR1</strain>
    </source>
</reference>
<keyword evidence="3" id="KW-1185">Reference proteome</keyword>
<evidence type="ECO:0008006" key="4">
    <source>
        <dbReference type="Google" id="ProtNLM"/>
    </source>
</evidence>
<proteinExistence type="predicted"/>
<dbReference type="EMBL" id="BLAL01000060">
    <property type="protein sequence ID" value="GES82356.1"/>
    <property type="molecule type" value="Genomic_DNA"/>
</dbReference>
<dbReference type="EMBL" id="BEXD01004117">
    <property type="protein sequence ID" value="GBC07055.1"/>
    <property type="molecule type" value="Genomic_DNA"/>
</dbReference>
<gene>
    <name evidence="2" type="ORF">RCL2_000956700</name>
    <name evidence="1" type="ORF">RclHR1_07210004</name>
</gene>
<sequence>MPQSSFSIDFLAESLIGRMNRKNIFPPLLNDPESFVAPPGSKAKRPPNSFLLCRKNVSREAKMNGAGNMRVISKAASILWNNASLAERKVYDNLSKRVNEIHSFRRNSKNLPSLKYEVTPEENFPTFSHQNRNSFPSTSSSPETFPNIIFNNYHLNTLSNINAYLDDNNQIILFNYNNPDEYSCLH</sequence>
<protein>
    <recommendedName>
        <fullName evidence="4">HMG box domain-containing protein</fullName>
    </recommendedName>
</protein>
<dbReference type="OrthoDB" id="6247875at2759"/>
<name>A0A2Z6S7Y6_9GLOM</name>
<dbReference type="InterPro" id="IPR036910">
    <property type="entry name" value="HMG_box_dom_sf"/>
</dbReference>
<evidence type="ECO:0000313" key="1">
    <source>
        <dbReference type="EMBL" id="GBC07055.1"/>
    </source>
</evidence>
<evidence type="ECO:0000313" key="2">
    <source>
        <dbReference type="EMBL" id="GES82356.1"/>
    </source>
</evidence>
<organism evidence="1 3">
    <name type="scientific">Rhizophagus clarus</name>
    <dbReference type="NCBI Taxonomy" id="94130"/>
    <lineage>
        <taxon>Eukaryota</taxon>
        <taxon>Fungi</taxon>
        <taxon>Fungi incertae sedis</taxon>
        <taxon>Mucoromycota</taxon>
        <taxon>Glomeromycotina</taxon>
        <taxon>Glomeromycetes</taxon>
        <taxon>Glomerales</taxon>
        <taxon>Glomeraceae</taxon>
        <taxon>Rhizophagus</taxon>
    </lineage>
</organism>
<evidence type="ECO:0000313" key="3">
    <source>
        <dbReference type="Proteomes" id="UP000247702"/>
    </source>
</evidence>
<dbReference type="Proteomes" id="UP000615446">
    <property type="component" value="Unassembled WGS sequence"/>
</dbReference>
<dbReference type="SUPFAM" id="SSF47095">
    <property type="entry name" value="HMG-box"/>
    <property type="match status" value="1"/>
</dbReference>
<accession>A0A2Z6S7Y6</accession>
<dbReference type="Gene3D" id="1.10.30.10">
    <property type="entry name" value="High mobility group box domain"/>
    <property type="match status" value="1"/>
</dbReference>
<reference evidence="2" key="2">
    <citation type="submission" date="2019-10" db="EMBL/GenBank/DDBJ databases">
        <title>Conservation and host-specific expression of non-tandemly repeated heterogenous ribosome RNA gene in arbuscular mycorrhizal fungi.</title>
        <authorList>
            <person name="Maeda T."/>
            <person name="Kobayashi Y."/>
            <person name="Nakagawa T."/>
            <person name="Ezawa T."/>
            <person name="Yamaguchi K."/>
            <person name="Bino T."/>
            <person name="Nishimoto Y."/>
            <person name="Shigenobu S."/>
            <person name="Kawaguchi M."/>
        </authorList>
    </citation>
    <scope>NUCLEOTIDE SEQUENCE</scope>
    <source>
        <strain evidence="2">HR1</strain>
    </source>
</reference>